<protein>
    <submittedName>
        <fullName evidence="1">Uncharacterized protein</fullName>
    </submittedName>
</protein>
<gene>
    <name evidence="1" type="ORF">BG61_09070</name>
</gene>
<sequence length="96" mass="11169">MKLDRGSTRELARRVRECADAAAALALFEHSVACGHTKIALLRYLDARRLRAPLCPWHHSYVESVSTRMGEKQLHALVAQSWRRHDQSQRRTERYD</sequence>
<dbReference type="EMBL" id="JFHC01000016">
    <property type="protein sequence ID" value="KDR42482.1"/>
    <property type="molecule type" value="Genomic_DNA"/>
</dbReference>
<evidence type="ECO:0000313" key="2">
    <source>
        <dbReference type="Proteomes" id="UP000027466"/>
    </source>
</evidence>
<name>A0A069PPV5_9BURK</name>
<proteinExistence type="predicted"/>
<organism evidence="1 2">
    <name type="scientific">Caballeronia glathei</name>
    <dbReference type="NCBI Taxonomy" id="60547"/>
    <lineage>
        <taxon>Bacteria</taxon>
        <taxon>Pseudomonadati</taxon>
        <taxon>Pseudomonadota</taxon>
        <taxon>Betaproteobacteria</taxon>
        <taxon>Burkholderiales</taxon>
        <taxon>Burkholderiaceae</taxon>
        <taxon>Caballeronia</taxon>
    </lineage>
</organism>
<reference evidence="1 2" key="1">
    <citation type="submission" date="2014-03" db="EMBL/GenBank/DDBJ databases">
        <title>Draft Genome Sequences of Four Burkholderia Strains.</title>
        <authorList>
            <person name="Liu X.Y."/>
            <person name="Li C.X."/>
            <person name="Xu J.H."/>
        </authorList>
    </citation>
    <scope>NUCLEOTIDE SEQUENCE [LARGE SCALE GENOMIC DNA]</scope>
    <source>
        <strain evidence="1 2">DSM 50014</strain>
    </source>
</reference>
<comment type="caution">
    <text evidence="1">The sequence shown here is derived from an EMBL/GenBank/DDBJ whole genome shotgun (WGS) entry which is preliminary data.</text>
</comment>
<dbReference type="AlphaFoldDB" id="A0A069PPV5"/>
<accession>A0A069PPV5</accession>
<dbReference type="Proteomes" id="UP000027466">
    <property type="component" value="Unassembled WGS sequence"/>
</dbReference>
<evidence type="ECO:0000313" key="1">
    <source>
        <dbReference type="EMBL" id="KDR42482.1"/>
    </source>
</evidence>
<dbReference type="RefSeq" id="WP_035937764.1">
    <property type="nucleotide sequence ID" value="NZ_CADFFX010000022.1"/>
</dbReference>
<keyword evidence="2" id="KW-1185">Reference proteome</keyword>